<protein>
    <submittedName>
        <fullName evidence="2">Uncharacterized protein</fullName>
    </submittedName>
</protein>
<accession>A0ABV6KH05</accession>
<dbReference type="RefSeq" id="WP_335963220.1">
    <property type="nucleotide sequence ID" value="NZ_JAXBLX010000044.1"/>
</dbReference>
<keyword evidence="3" id="KW-1185">Reference proteome</keyword>
<proteinExistence type="predicted"/>
<reference evidence="2 3" key="1">
    <citation type="submission" date="2024-09" db="EMBL/GenBank/DDBJ databases">
        <authorList>
            <person name="Sun Q."/>
            <person name="Mori K."/>
        </authorList>
    </citation>
    <scope>NUCLEOTIDE SEQUENCE [LARGE SCALE GENOMIC DNA]</scope>
    <source>
        <strain evidence="2 3">NCAIM B.02610</strain>
    </source>
</reference>
<evidence type="ECO:0000256" key="1">
    <source>
        <dbReference type="SAM" id="MobiDB-lite"/>
    </source>
</evidence>
<organism evidence="2 3">
    <name type="scientific">Halalkalibacter kiskunsagensis</name>
    <dbReference type="NCBI Taxonomy" id="1548599"/>
    <lineage>
        <taxon>Bacteria</taxon>
        <taxon>Bacillati</taxon>
        <taxon>Bacillota</taxon>
        <taxon>Bacilli</taxon>
        <taxon>Bacillales</taxon>
        <taxon>Bacillaceae</taxon>
        <taxon>Halalkalibacter</taxon>
    </lineage>
</organism>
<evidence type="ECO:0000313" key="2">
    <source>
        <dbReference type="EMBL" id="MFC0472596.1"/>
    </source>
</evidence>
<evidence type="ECO:0000313" key="3">
    <source>
        <dbReference type="Proteomes" id="UP001589838"/>
    </source>
</evidence>
<gene>
    <name evidence="2" type="ORF">ACFFHM_19435</name>
</gene>
<comment type="caution">
    <text evidence="2">The sequence shown here is derived from an EMBL/GenBank/DDBJ whole genome shotgun (WGS) entry which is preliminary data.</text>
</comment>
<feature type="compositionally biased region" description="Basic and acidic residues" evidence="1">
    <location>
        <begin position="108"/>
        <end position="120"/>
    </location>
</feature>
<dbReference type="EMBL" id="JBHLUX010000082">
    <property type="protein sequence ID" value="MFC0472596.1"/>
    <property type="molecule type" value="Genomic_DNA"/>
</dbReference>
<name>A0ABV6KH05_9BACI</name>
<dbReference type="Proteomes" id="UP001589838">
    <property type="component" value="Unassembled WGS sequence"/>
</dbReference>
<sequence>MVRCLSVTTVFFFQIVNLHIALPSSSLIELFYFTPSNYDYNNQGIDPNLVRTRIHDVNDQPDDSLHETDDGRAARELCDARDGNADNSYANGVHVRDDNSDAQSAHARSQDILDKGPDGAKSVHELVEKMVRYLEMKQ</sequence>
<feature type="region of interest" description="Disordered" evidence="1">
    <location>
        <begin position="80"/>
        <end position="120"/>
    </location>
</feature>